<dbReference type="InterPro" id="IPR001757">
    <property type="entry name" value="P_typ_ATPase"/>
</dbReference>
<feature type="transmembrane region" description="Helical" evidence="13">
    <location>
        <begin position="713"/>
        <end position="740"/>
    </location>
</feature>
<reference evidence="16" key="1">
    <citation type="journal article" date="2021" name="ISME J.">
        <title>Fine-scale metabolic discontinuity in a stratified prokaryote microbiome of a Red Sea deep halocline.</title>
        <authorList>
            <person name="Michoud G."/>
            <person name="Ngugi D.K."/>
            <person name="Barozzi A."/>
            <person name="Merlino G."/>
            <person name="Calleja M.L."/>
            <person name="Delgado-Huertas A."/>
            <person name="Moran X.A.G."/>
            <person name="Daffonchio D."/>
        </authorList>
    </citation>
    <scope>NUCLEOTIDE SEQUENCE</scope>
    <source>
        <strain evidence="16">SuakinDeep_MAG55_1</strain>
    </source>
</reference>
<dbReference type="NCBIfam" id="TIGR01525">
    <property type="entry name" value="ATPase-IB_hvy"/>
    <property type="match status" value="1"/>
</dbReference>
<dbReference type="Proteomes" id="UP000722750">
    <property type="component" value="Unassembled WGS sequence"/>
</dbReference>
<dbReference type="PANTHER" id="PTHR48085:SF5">
    <property type="entry name" value="CADMIUM_ZINC-TRANSPORTING ATPASE HMA4-RELATED"/>
    <property type="match status" value="1"/>
</dbReference>
<evidence type="ECO:0000313" key="16">
    <source>
        <dbReference type="EMBL" id="MBS1259092.1"/>
    </source>
</evidence>
<dbReference type="SFLD" id="SFLDF00027">
    <property type="entry name" value="p-type_atpase"/>
    <property type="match status" value="1"/>
</dbReference>
<dbReference type="InterPro" id="IPR027256">
    <property type="entry name" value="P-typ_ATPase_IB"/>
</dbReference>
<feature type="transmembrane region" description="Helical" evidence="13">
    <location>
        <begin position="213"/>
        <end position="241"/>
    </location>
</feature>
<dbReference type="InterPro" id="IPR044492">
    <property type="entry name" value="P_typ_ATPase_HD_dom"/>
</dbReference>
<keyword evidence="9 13" id="KW-1133">Transmembrane helix</keyword>
<dbReference type="FunFam" id="2.70.150.10:FF:000020">
    <property type="entry name" value="Copper-exporting P-type ATPase A"/>
    <property type="match status" value="1"/>
</dbReference>
<feature type="transmembrane region" description="Helical" evidence="13">
    <location>
        <begin position="375"/>
        <end position="394"/>
    </location>
</feature>
<dbReference type="GO" id="GO:0005886">
    <property type="term" value="C:plasma membrane"/>
    <property type="evidence" value="ECO:0007669"/>
    <property type="project" value="UniProtKB-SubCell"/>
</dbReference>
<keyword evidence="8" id="KW-1278">Translocase</keyword>
<dbReference type="InterPro" id="IPR018303">
    <property type="entry name" value="ATPase_P-typ_P_site"/>
</dbReference>
<feature type="region of interest" description="Disordered" evidence="14">
    <location>
        <begin position="97"/>
        <end position="117"/>
    </location>
</feature>
<keyword evidence="4 13" id="KW-0812">Transmembrane</keyword>
<feature type="transmembrane region" description="Helical" evidence="13">
    <location>
        <begin position="142"/>
        <end position="161"/>
    </location>
</feature>
<dbReference type="CDD" id="cd02079">
    <property type="entry name" value="P-type_ATPase_HM"/>
    <property type="match status" value="1"/>
</dbReference>
<dbReference type="SUPFAM" id="SSF56784">
    <property type="entry name" value="HAD-like"/>
    <property type="match status" value="1"/>
</dbReference>
<dbReference type="SUPFAM" id="SSF81665">
    <property type="entry name" value="Calcium ATPase, transmembrane domain M"/>
    <property type="match status" value="1"/>
</dbReference>
<evidence type="ECO:0000256" key="1">
    <source>
        <dbReference type="ARBA" id="ARBA00004651"/>
    </source>
</evidence>
<dbReference type="PROSITE" id="PS00154">
    <property type="entry name" value="ATPASE_E1_E2"/>
    <property type="match status" value="1"/>
</dbReference>
<evidence type="ECO:0000256" key="13">
    <source>
        <dbReference type="RuleBase" id="RU362081"/>
    </source>
</evidence>
<dbReference type="GO" id="GO:0060003">
    <property type="term" value="P:copper ion export"/>
    <property type="evidence" value="ECO:0007669"/>
    <property type="project" value="UniProtKB-ARBA"/>
</dbReference>
<evidence type="ECO:0000256" key="14">
    <source>
        <dbReference type="SAM" id="MobiDB-lite"/>
    </source>
</evidence>
<evidence type="ECO:0000256" key="7">
    <source>
        <dbReference type="ARBA" id="ARBA00022840"/>
    </source>
</evidence>
<dbReference type="Gene3D" id="3.40.1110.10">
    <property type="entry name" value="Calcium-transporting ATPase, cytoplasmic domain N"/>
    <property type="match status" value="1"/>
</dbReference>
<evidence type="ECO:0000259" key="15">
    <source>
        <dbReference type="Pfam" id="PF00122"/>
    </source>
</evidence>
<feature type="domain" description="P-type ATPase A" evidence="15">
    <location>
        <begin position="259"/>
        <end position="359"/>
    </location>
</feature>
<dbReference type="SFLD" id="SFLDG00002">
    <property type="entry name" value="C1.7:_P-type_atpase_like"/>
    <property type="match status" value="1"/>
</dbReference>
<dbReference type="InterPro" id="IPR023299">
    <property type="entry name" value="ATPase_P-typ_cyto_dom_N"/>
</dbReference>
<comment type="subcellular location">
    <subcellularLocation>
        <location evidence="1">Cell membrane</location>
        <topology evidence="1">Multi-pass membrane protein</topology>
    </subcellularLocation>
</comment>
<dbReference type="EC" id="7.2.2.12" evidence="11"/>
<evidence type="ECO:0000256" key="12">
    <source>
        <dbReference type="ARBA" id="ARBA00047308"/>
    </source>
</evidence>
<name>A0A941W475_9BACT</name>
<dbReference type="AlphaFoldDB" id="A0A941W475"/>
<dbReference type="PRINTS" id="PR00119">
    <property type="entry name" value="CATATPASE"/>
</dbReference>
<dbReference type="InterPro" id="IPR051014">
    <property type="entry name" value="Cation_Transport_ATPase_IB"/>
</dbReference>
<dbReference type="GO" id="GO:0016887">
    <property type="term" value="F:ATP hydrolysis activity"/>
    <property type="evidence" value="ECO:0007669"/>
    <property type="project" value="InterPro"/>
</dbReference>
<dbReference type="Gene3D" id="2.70.150.10">
    <property type="entry name" value="Calcium-transporting ATPase, cytoplasmic transduction domain A"/>
    <property type="match status" value="1"/>
</dbReference>
<dbReference type="GO" id="GO:0016463">
    <property type="term" value="F:P-type zinc transporter activity"/>
    <property type="evidence" value="ECO:0007669"/>
    <property type="project" value="UniProtKB-EC"/>
</dbReference>
<dbReference type="GO" id="GO:0005524">
    <property type="term" value="F:ATP binding"/>
    <property type="evidence" value="ECO:0007669"/>
    <property type="project" value="UniProtKB-UniRule"/>
</dbReference>
<feature type="transmembrane region" description="Helical" evidence="13">
    <location>
        <begin position="400"/>
        <end position="425"/>
    </location>
</feature>
<keyword evidence="3 13" id="KW-1003">Cell membrane</keyword>
<dbReference type="EMBL" id="JAANXD010000080">
    <property type="protein sequence ID" value="MBS1259092.1"/>
    <property type="molecule type" value="Genomic_DNA"/>
</dbReference>
<evidence type="ECO:0000256" key="4">
    <source>
        <dbReference type="ARBA" id="ARBA00022692"/>
    </source>
</evidence>
<evidence type="ECO:0000256" key="3">
    <source>
        <dbReference type="ARBA" id="ARBA00022475"/>
    </source>
</evidence>
<evidence type="ECO:0000256" key="5">
    <source>
        <dbReference type="ARBA" id="ARBA00022723"/>
    </source>
</evidence>
<comment type="similarity">
    <text evidence="2 13">Belongs to the cation transport ATPase (P-type) (TC 3.A.3) family. Type IB subfamily.</text>
</comment>
<protein>
    <recommendedName>
        <fullName evidence="11">P-type Zn(2+) transporter</fullName>
        <ecNumber evidence="11">7.2.2.12</ecNumber>
    </recommendedName>
</protein>
<comment type="caution">
    <text evidence="16">The sequence shown here is derived from an EMBL/GenBank/DDBJ whole genome shotgun (WGS) entry which is preliminary data.</text>
</comment>
<proteinExistence type="inferred from homology"/>
<dbReference type="PANTHER" id="PTHR48085">
    <property type="entry name" value="CADMIUM/ZINC-TRANSPORTING ATPASE HMA2-RELATED"/>
    <property type="match status" value="1"/>
</dbReference>
<evidence type="ECO:0000313" key="17">
    <source>
        <dbReference type="Proteomes" id="UP000722750"/>
    </source>
</evidence>
<dbReference type="SFLD" id="SFLDS00003">
    <property type="entry name" value="Haloacid_Dehalogenase"/>
    <property type="match status" value="1"/>
</dbReference>
<dbReference type="Pfam" id="PF00702">
    <property type="entry name" value="Hydrolase"/>
    <property type="match status" value="1"/>
</dbReference>
<comment type="catalytic activity">
    <reaction evidence="12">
        <text>Zn(2+)(in) + ATP + H2O = Zn(2+)(out) + ADP + phosphate + H(+)</text>
        <dbReference type="Rhea" id="RHEA:20621"/>
        <dbReference type="ChEBI" id="CHEBI:15377"/>
        <dbReference type="ChEBI" id="CHEBI:15378"/>
        <dbReference type="ChEBI" id="CHEBI:29105"/>
        <dbReference type="ChEBI" id="CHEBI:30616"/>
        <dbReference type="ChEBI" id="CHEBI:43474"/>
        <dbReference type="ChEBI" id="CHEBI:456216"/>
        <dbReference type="EC" id="7.2.2.12"/>
    </reaction>
</comment>
<evidence type="ECO:0000256" key="9">
    <source>
        <dbReference type="ARBA" id="ARBA00022989"/>
    </source>
</evidence>
<dbReference type="Gene3D" id="3.40.50.1000">
    <property type="entry name" value="HAD superfamily/HAD-like"/>
    <property type="match status" value="1"/>
</dbReference>
<dbReference type="InterPro" id="IPR023298">
    <property type="entry name" value="ATPase_P-typ_TM_dom_sf"/>
</dbReference>
<keyword evidence="7 13" id="KW-0067">ATP-binding</keyword>
<feature type="transmembrane region" description="Helical" evidence="13">
    <location>
        <begin position="173"/>
        <end position="193"/>
    </location>
</feature>
<sequence length="781" mass="84810">MWEDIPMVFSSYIKNDFSGNGCYTHKTKGRLRHEVAGLKNSTEFVRDVEFEFSRKEGILHVEANSVTGRILLLFEPERVTHDELIRDIDKIKPATDKEAKPFKDSRRHKPGKAKRFKHECNGSADAAKNKMKKQDDETGLSIRSQIIKLCVTGAILFFLFVKRRFLGPARLANSGALLGLSGITTIIVGYPVFRNGLAVLAGKDKVNIDTLITVATIATFVLRESLTGLVVVWLIDLSNLLKTLTLRRSRKAFEELLNLDEEIAWIVVDEVEMKVSVEEINVNDVVAVHIGEKIVVDGEVVKGEAAVNQAAITGESNLVTKQSGDRAFAGTFVEMGTLYIRAERVGDDTQLARIVQIVEEAQEGRAEIQNVADRFAQRVIPVSFILSALTFLFTRDIRRSLTMLVIACPCAVGLSTPTAVVAAIGGAARKGILIKGGANLETAGGIDSVIFDKTGTLTIGEPRVSRVISLATRYKPRDVLLFAAIGVKHSSHPLASAVLVHVHEMEAVIPEHTECEVVIGHGVRAISDGIQILVGSRHFMDDMGVKVNHEGDVQSERLIQNGESVLYIARENVLIGIIGVKDLLRPGIDQTIMGLRSSGVKKIYVVTGDHYDSAAIMAKDLDIDEIKASMLPEDKSNFVKRLQGEGKRVAMVGDGINDGPALAVADLGIAMKTNGTDVAIEAADVAITGDHLHSVSETIQISRQAMKMIRQNFTFSIGINSLGILLGMFGVISPLTAAILHNANTLGVVFNSSRLYLTGIGEGNGKAKDISHGHTNGRTEK</sequence>
<evidence type="ECO:0000256" key="8">
    <source>
        <dbReference type="ARBA" id="ARBA00022967"/>
    </source>
</evidence>
<dbReference type="NCBIfam" id="TIGR01494">
    <property type="entry name" value="ATPase_P-type"/>
    <property type="match status" value="1"/>
</dbReference>
<dbReference type="SUPFAM" id="SSF81653">
    <property type="entry name" value="Calcium ATPase, transduction domain A"/>
    <property type="match status" value="1"/>
</dbReference>
<dbReference type="InterPro" id="IPR036412">
    <property type="entry name" value="HAD-like_sf"/>
</dbReference>
<evidence type="ECO:0000256" key="11">
    <source>
        <dbReference type="ARBA" id="ARBA00039097"/>
    </source>
</evidence>
<evidence type="ECO:0000256" key="10">
    <source>
        <dbReference type="ARBA" id="ARBA00023136"/>
    </source>
</evidence>
<dbReference type="InterPro" id="IPR008250">
    <property type="entry name" value="ATPase_P-typ_transduc_dom_A_sf"/>
</dbReference>
<dbReference type="InterPro" id="IPR023214">
    <property type="entry name" value="HAD_sf"/>
</dbReference>
<feature type="compositionally biased region" description="Basic residues" evidence="14">
    <location>
        <begin position="105"/>
        <end position="117"/>
    </location>
</feature>
<gene>
    <name evidence="16" type="ORF">MAG551_02158</name>
</gene>
<evidence type="ECO:0000256" key="6">
    <source>
        <dbReference type="ARBA" id="ARBA00022741"/>
    </source>
</evidence>
<keyword evidence="5 13" id="KW-0479">Metal-binding</keyword>
<dbReference type="InterPro" id="IPR059000">
    <property type="entry name" value="ATPase_P-type_domA"/>
</dbReference>
<keyword evidence="6 13" id="KW-0547">Nucleotide-binding</keyword>
<accession>A0A941W475</accession>
<evidence type="ECO:0000256" key="2">
    <source>
        <dbReference type="ARBA" id="ARBA00006024"/>
    </source>
</evidence>
<organism evidence="16 17">
    <name type="scientific">Candidatus Scalindua arabica</name>
    <dbReference type="NCBI Taxonomy" id="1127984"/>
    <lineage>
        <taxon>Bacteria</taxon>
        <taxon>Pseudomonadati</taxon>
        <taxon>Planctomycetota</taxon>
        <taxon>Candidatus Brocadiia</taxon>
        <taxon>Candidatus Brocadiales</taxon>
        <taxon>Candidatus Scalinduaceae</taxon>
        <taxon>Candidatus Scalindua</taxon>
    </lineage>
</organism>
<dbReference type="GO" id="GO:0046872">
    <property type="term" value="F:metal ion binding"/>
    <property type="evidence" value="ECO:0007669"/>
    <property type="project" value="UniProtKB-KW"/>
</dbReference>
<dbReference type="Pfam" id="PF00122">
    <property type="entry name" value="E1-E2_ATPase"/>
    <property type="match status" value="1"/>
</dbReference>
<keyword evidence="10 13" id="KW-0472">Membrane</keyword>
<dbReference type="PRINTS" id="PR00120">
    <property type="entry name" value="HATPASE"/>
</dbReference>